<protein>
    <submittedName>
        <fullName evidence="3">DNA-directed RNA polymerase, subunit H, RpoH/RPB5</fullName>
    </submittedName>
</protein>
<sequence>MNIVNESSIVSKLSKSRKIILDILLKLGYDTSKYTDTGISEIRTLYLNDQLDLLLEDKDGKKIYIKYQLSKKIKADFVYELIDDLFHLEEILKPTDDLLIVSRYKPNLALQTTIKNLFETDKMYLNIISLDNLQYNILEHKLVPFHRKLKEEEIEPLFKKKNINYKTELPEISRFDPVSILHAFRPGDIIEIDRPSTISITQKYYRLCC</sequence>
<dbReference type="GO" id="GO:0000428">
    <property type="term" value="C:DNA-directed RNA polymerase complex"/>
    <property type="evidence" value="ECO:0007669"/>
    <property type="project" value="UniProtKB-KW"/>
</dbReference>
<evidence type="ECO:0000256" key="1">
    <source>
        <dbReference type="ARBA" id="ARBA00022478"/>
    </source>
</evidence>
<reference evidence="3" key="1">
    <citation type="journal article" date="2014" name="Genome Biol. Evol.">
        <title>Pangenome evidence for extensive interdomain horizontal transfer affecting lineage core and shell genes in uncultured planktonic thaumarchaeota and euryarchaeota.</title>
        <authorList>
            <person name="Deschamps P."/>
            <person name="Zivanovic Y."/>
            <person name="Moreira D."/>
            <person name="Rodriguez-Valera F."/>
            <person name="Lopez-Garcia P."/>
        </authorList>
    </citation>
    <scope>NUCLEOTIDE SEQUENCE</scope>
</reference>
<dbReference type="GO" id="GO:0003899">
    <property type="term" value="F:DNA-directed RNA polymerase activity"/>
    <property type="evidence" value="ECO:0007669"/>
    <property type="project" value="InterPro"/>
</dbReference>
<evidence type="ECO:0000313" key="3">
    <source>
        <dbReference type="EMBL" id="AIE96982.1"/>
    </source>
</evidence>
<accession>A0A075G5F4</accession>
<dbReference type="SUPFAM" id="SSF55287">
    <property type="entry name" value="RPB5-like RNA polymerase subunit"/>
    <property type="match status" value="1"/>
</dbReference>
<name>A0A075G5F4_9EURY</name>
<feature type="domain" description="RNA polymerase subunit H/Rpb5 C-terminal" evidence="2">
    <location>
        <begin position="135"/>
        <end position="208"/>
    </location>
</feature>
<dbReference type="GO" id="GO:0006351">
    <property type="term" value="P:DNA-templated transcription"/>
    <property type="evidence" value="ECO:0007669"/>
    <property type="project" value="InterPro"/>
</dbReference>
<evidence type="ECO:0000259" key="2">
    <source>
        <dbReference type="Pfam" id="PF01191"/>
    </source>
</evidence>
<proteinExistence type="predicted"/>
<dbReference type="InterPro" id="IPR014381">
    <property type="entry name" value="Arch_Rpo5/euc_Rpb5"/>
</dbReference>
<dbReference type="Pfam" id="PF01191">
    <property type="entry name" value="RNA_pol_Rpb5_C"/>
    <property type="match status" value="1"/>
</dbReference>
<dbReference type="InterPro" id="IPR035913">
    <property type="entry name" value="RPB5-like_sf"/>
</dbReference>
<keyword evidence="1 3" id="KW-0240">DNA-directed RNA polymerase</keyword>
<keyword evidence="1 3" id="KW-0804">Transcription</keyword>
<organism evidence="3">
    <name type="scientific">uncultured marine group II/III euryarchaeote AD1000_88_G11</name>
    <dbReference type="NCBI Taxonomy" id="1457822"/>
    <lineage>
        <taxon>Archaea</taxon>
        <taxon>Methanobacteriati</taxon>
        <taxon>Methanobacteriota</taxon>
        <taxon>environmental samples</taxon>
    </lineage>
</organism>
<dbReference type="Gene3D" id="3.90.940.20">
    <property type="entry name" value="RPB5-like RNA polymerase subunit"/>
    <property type="match status" value="1"/>
</dbReference>
<dbReference type="GO" id="GO:0003677">
    <property type="term" value="F:DNA binding"/>
    <property type="evidence" value="ECO:0007669"/>
    <property type="project" value="InterPro"/>
</dbReference>
<dbReference type="PIRSF" id="PIRSF000747">
    <property type="entry name" value="RPB5"/>
    <property type="match status" value="1"/>
</dbReference>
<dbReference type="InterPro" id="IPR000783">
    <property type="entry name" value="RNA_pol_subH/Rpb5_C"/>
</dbReference>
<dbReference type="EMBL" id="KF900494">
    <property type="protein sequence ID" value="AIE96982.1"/>
    <property type="molecule type" value="Genomic_DNA"/>
</dbReference>
<dbReference type="AlphaFoldDB" id="A0A075G5F4"/>